<proteinExistence type="predicted"/>
<comment type="caution">
    <text evidence="1">The sequence shown here is derived from an EMBL/GenBank/DDBJ whole genome shotgun (WGS) entry which is preliminary data.</text>
</comment>
<organism evidence="1 2">
    <name type="scientific">Geranomyces variabilis</name>
    <dbReference type="NCBI Taxonomy" id="109894"/>
    <lineage>
        <taxon>Eukaryota</taxon>
        <taxon>Fungi</taxon>
        <taxon>Fungi incertae sedis</taxon>
        <taxon>Chytridiomycota</taxon>
        <taxon>Chytridiomycota incertae sedis</taxon>
        <taxon>Chytridiomycetes</taxon>
        <taxon>Spizellomycetales</taxon>
        <taxon>Powellomycetaceae</taxon>
        <taxon>Geranomyces</taxon>
    </lineage>
</organism>
<protein>
    <submittedName>
        <fullName evidence="1">Uncharacterized protein</fullName>
    </submittedName>
</protein>
<dbReference type="AlphaFoldDB" id="A0AAD5XNT9"/>
<sequence length="225" mass="24433">MTDCSCLVSYLLVNSGLGRHFADVPKEEHDAAVQPPMPRAKEYAQFLTSVGKHWQQRRNDGDSPRWAAVESIWALQPGDLVAWEIPDWKAEGKKSTGHVLVVVEPPPLAWAGGRNATLIPAADQTSVWVSVLDSSSIAHQWDLRCATDSTTPSCVFGVGHSFIRLLGNAAGEPTAFQFRDGAAIRAYPISLARVIDEPSWDGGGIEDRSTLLVQRSSDSNKTDIG</sequence>
<reference evidence="1" key="1">
    <citation type="submission" date="2020-05" db="EMBL/GenBank/DDBJ databases">
        <title>Phylogenomic resolution of chytrid fungi.</title>
        <authorList>
            <person name="Stajich J.E."/>
            <person name="Amses K."/>
            <person name="Simmons R."/>
            <person name="Seto K."/>
            <person name="Myers J."/>
            <person name="Bonds A."/>
            <person name="Quandt C.A."/>
            <person name="Barry K."/>
            <person name="Liu P."/>
            <person name="Grigoriev I."/>
            <person name="Longcore J.E."/>
            <person name="James T.Y."/>
        </authorList>
    </citation>
    <scope>NUCLEOTIDE SEQUENCE</scope>
    <source>
        <strain evidence="1">JEL0379</strain>
    </source>
</reference>
<dbReference type="Proteomes" id="UP001212152">
    <property type="component" value="Unassembled WGS sequence"/>
</dbReference>
<gene>
    <name evidence="1" type="ORF">HDU87_002474</name>
</gene>
<evidence type="ECO:0000313" key="2">
    <source>
        <dbReference type="Proteomes" id="UP001212152"/>
    </source>
</evidence>
<evidence type="ECO:0000313" key="1">
    <source>
        <dbReference type="EMBL" id="KAJ3179906.1"/>
    </source>
</evidence>
<name>A0AAD5XNT9_9FUNG</name>
<keyword evidence="2" id="KW-1185">Reference proteome</keyword>
<dbReference type="EMBL" id="JADGJQ010000019">
    <property type="protein sequence ID" value="KAJ3179906.1"/>
    <property type="molecule type" value="Genomic_DNA"/>
</dbReference>
<accession>A0AAD5XNT9</accession>